<dbReference type="AlphaFoldDB" id="B0SSL2"/>
<dbReference type="Pfam" id="PF00534">
    <property type="entry name" value="Glycos_transf_1"/>
    <property type="match status" value="1"/>
</dbReference>
<evidence type="ECO:0000313" key="4">
    <source>
        <dbReference type="Proteomes" id="UP000001847"/>
    </source>
</evidence>
<dbReference type="PANTHER" id="PTHR46401:SF2">
    <property type="entry name" value="GLYCOSYLTRANSFERASE WBBK-RELATED"/>
    <property type="match status" value="1"/>
</dbReference>
<keyword evidence="4" id="KW-1185">Reference proteome</keyword>
<dbReference type="KEGG" id="lbi:LEPBI_Ia1994"/>
<reference evidence="3 4" key="1">
    <citation type="journal article" date="2008" name="PLoS ONE">
        <title>Genome sequence of the saprophyte Leptospira biflexa provides insights into the evolution of Leptospira and the pathogenesis of leptospirosis.</title>
        <authorList>
            <person name="Picardeau M."/>
            <person name="Bulach D.M."/>
            <person name="Bouchier C."/>
            <person name="Zuerner R.L."/>
            <person name="Zidane N."/>
            <person name="Wilson P.J."/>
            <person name="Creno S."/>
            <person name="Kuczek E.S."/>
            <person name="Bommezzadri S."/>
            <person name="Davis J.C."/>
            <person name="McGrath A."/>
            <person name="Johnson M.J."/>
            <person name="Boursaux-Eude C."/>
            <person name="Seemann T."/>
            <person name="Rouy Z."/>
            <person name="Coppel R.L."/>
            <person name="Rood J.I."/>
            <person name="Lajus A."/>
            <person name="Davies J.K."/>
            <person name="Medigue C."/>
            <person name="Adler B."/>
        </authorList>
    </citation>
    <scope>NUCLEOTIDE SEQUENCE [LARGE SCALE GENOMIC DNA]</scope>
    <source>
        <strain evidence="4">Patoc 1 / ATCC 23582 / Paris</strain>
    </source>
</reference>
<protein>
    <submittedName>
        <fullName evidence="3">Putative glycosyl transferase, group 1</fullName>
    </submittedName>
</protein>
<dbReference type="GO" id="GO:0009103">
    <property type="term" value="P:lipopolysaccharide biosynthetic process"/>
    <property type="evidence" value="ECO:0007669"/>
    <property type="project" value="TreeGrafter"/>
</dbReference>
<dbReference type="PANTHER" id="PTHR46401">
    <property type="entry name" value="GLYCOSYLTRANSFERASE WBBK-RELATED"/>
    <property type="match status" value="1"/>
</dbReference>
<dbReference type="CDD" id="cd03809">
    <property type="entry name" value="GT4_MtfB-like"/>
    <property type="match status" value="1"/>
</dbReference>
<feature type="domain" description="Glycosyl transferase family 1" evidence="2">
    <location>
        <begin position="225"/>
        <end position="379"/>
    </location>
</feature>
<accession>B0SSL2</accession>
<dbReference type="InterPro" id="IPR001296">
    <property type="entry name" value="Glyco_trans_1"/>
</dbReference>
<gene>
    <name evidence="3" type="ordered locus">LEPBI_Ia1994</name>
</gene>
<dbReference type="GO" id="GO:0016757">
    <property type="term" value="F:glycosyltransferase activity"/>
    <property type="evidence" value="ECO:0007669"/>
    <property type="project" value="InterPro"/>
</dbReference>
<name>B0SSL2_LEPBP</name>
<dbReference type="HOGENOM" id="CLU_009583_27_0_12"/>
<organism evidence="3 4">
    <name type="scientific">Leptospira biflexa serovar Patoc (strain Patoc 1 / ATCC 23582 / Paris)</name>
    <dbReference type="NCBI Taxonomy" id="456481"/>
    <lineage>
        <taxon>Bacteria</taxon>
        <taxon>Pseudomonadati</taxon>
        <taxon>Spirochaetota</taxon>
        <taxon>Spirochaetia</taxon>
        <taxon>Leptospirales</taxon>
        <taxon>Leptospiraceae</taxon>
        <taxon>Leptospira</taxon>
    </lineage>
</organism>
<dbReference type="Gene3D" id="3.40.50.2000">
    <property type="entry name" value="Glycogen Phosphorylase B"/>
    <property type="match status" value="2"/>
</dbReference>
<dbReference type="CAZy" id="GT4">
    <property type="family name" value="Glycosyltransferase Family 4"/>
</dbReference>
<sequence>MKIIIDHQIFFQNKFGGISKIFIEVVRRLKEKNIELQTSVGIEEYSKGILIDHSTDRQINLPGFFTLYSVFLVIQKLYTFFGYPMPEFLLKRERGIYKFSLRKQIDQLNERVCHELLSNEFTVFHPTYFQFYFEDSVRNSKTKMVLTVYDCVHELFPEYYGRSNFILKNRKSLCELADHIICISNTTKADLLRLYPSISMNKVSVIYLAGDLSTEKVVESNLPFKDYLLFVGNRSDYKNFSVLLNAFSLLQEENPRQVNLLCVGGGNFSYWERKLIDRLGLSSYVHWKPILSDSQLASYYRNASIFIYPSLYEGFGIPLLESMSVGCPVLCSHIDVFREVACEAAIYFDPKDPMDLKNKIIEILSENQVKEKLIENGFNRVKHFSWDQCADEHIQLYESLTQSNAK</sequence>
<dbReference type="RefSeq" id="WP_012388972.1">
    <property type="nucleotide sequence ID" value="NC_010602.1"/>
</dbReference>
<dbReference type="Proteomes" id="UP000001847">
    <property type="component" value="Chromosome I"/>
</dbReference>
<dbReference type="EMBL" id="CP000786">
    <property type="protein sequence ID" value="ABZ98102.1"/>
    <property type="molecule type" value="Genomic_DNA"/>
</dbReference>
<dbReference type="STRING" id="456481.LEPBI_Ia1994"/>
<evidence type="ECO:0000259" key="2">
    <source>
        <dbReference type="Pfam" id="PF00534"/>
    </source>
</evidence>
<evidence type="ECO:0000313" key="3">
    <source>
        <dbReference type="EMBL" id="ABZ98102.1"/>
    </source>
</evidence>
<dbReference type="SUPFAM" id="SSF53756">
    <property type="entry name" value="UDP-Glycosyltransferase/glycogen phosphorylase"/>
    <property type="match status" value="1"/>
</dbReference>
<evidence type="ECO:0000256" key="1">
    <source>
        <dbReference type="ARBA" id="ARBA00022679"/>
    </source>
</evidence>
<proteinExistence type="predicted"/>
<keyword evidence="1 3" id="KW-0808">Transferase</keyword>
<dbReference type="OrthoDB" id="9797829at2"/>
<dbReference type="BioCyc" id="LBIF456481:LEPBI_RS09880-MONOMER"/>